<reference evidence="2" key="1">
    <citation type="journal article" date="2020" name="Fungal Divers.">
        <title>Resolving the Mortierellaceae phylogeny through synthesis of multi-gene phylogenetics and phylogenomics.</title>
        <authorList>
            <person name="Vandepol N."/>
            <person name="Liber J."/>
            <person name="Desiro A."/>
            <person name="Na H."/>
            <person name="Kennedy M."/>
            <person name="Barry K."/>
            <person name="Grigoriev I.V."/>
            <person name="Miller A.N."/>
            <person name="O'Donnell K."/>
            <person name="Stajich J.E."/>
            <person name="Bonito G."/>
        </authorList>
    </citation>
    <scope>NUCLEOTIDE SEQUENCE</scope>
    <source>
        <strain evidence="2">REB-010B</strain>
    </source>
</reference>
<keyword evidence="3" id="KW-1185">Reference proteome</keyword>
<evidence type="ECO:0000313" key="2">
    <source>
        <dbReference type="EMBL" id="KAG0303324.1"/>
    </source>
</evidence>
<name>A0A9P6QZK5_9FUNG</name>
<gene>
    <name evidence="2" type="ORF">BGZ99_002723</name>
</gene>
<dbReference type="Proteomes" id="UP000738325">
    <property type="component" value="Unassembled WGS sequence"/>
</dbReference>
<accession>A0A9P6QZK5</accession>
<dbReference type="EMBL" id="JAAAIP010001855">
    <property type="protein sequence ID" value="KAG0303324.1"/>
    <property type="molecule type" value="Genomic_DNA"/>
</dbReference>
<dbReference type="SUPFAM" id="SSF52047">
    <property type="entry name" value="RNI-like"/>
    <property type="match status" value="1"/>
</dbReference>
<feature type="compositionally biased region" description="Polar residues" evidence="1">
    <location>
        <begin position="231"/>
        <end position="245"/>
    </location>
</feature>
<feature type="region of interest" description="Disordered" evidence="1">
    <location>
        <begin position="1"/>
        <end position="28"/>
    </location>
</feature>
<evidence type="ECO:0000313" key="3">
    <source>
        <dbReference type="Proteomes" id="UP000738325"/>
    </source>
</evidence>
<feature type="region of interest" description="Disordered" evidence="1">
    <location>
        <begin position="210"/>
        <end position="250"/>
    </location>
</feature>
<protein>
    <submittedName>
        <fullName evidence="2">Uncharacterized protein</fullName>
    </submittedName>
</protein>
<evidence type="ECO:0000256" key="1">
    <source>
        <dbReference type="SAM" id="MobiDB-lite"/>
    </source>
</evidence>
<comment type="caution">
    <text evidence="2">The sequence shown here is derived from an EMBL/GenBank/DDBJ whole genome shotgun (WGS) entry which is preliminary data.</text>
</comment>
<dbReference type="InterPro" id="IPR032675">
    <property type="entry name" value="LRR_dom_sf"/>
</dbReference>
<dbReference type="AlphaFoldDB" id="A0A9P6QZK5"/>
<dbReference type="Gene3D" id="3.80.10.10">
    <property type="entry name" value="Ribonuclease Inhibitor"/>
    <property type="match status" value="1"/>
</dbReference>
<organism evidence="2 3">
    <name type="scientific">Dissophora globulifera</name>
    <dbReference type="NCBI Taxonomy" id="979702"/>
    <lineage>
        <taxon>Eukaryota</taxon>
        <taxon>Fungi</taxon>
        <taxon>Fungi incertae sedis</taxon>
        <taxon>Mucoromycota</taxon>
        <taxon>Mortierellomycotina</taxon>
        <taxon>Mortierellomycetes</taxon>
        <taxon>Mortierellales</taxon>
        <taxon>Mortierellaceae</taxon>
        <taxon>Dissophora</taxon>
    </lineage>
</organism>
<sequence>MDGFDNDGFGFSGDEDDHNSADELYNGDDEDAPYRTVIKMDNTALPGLFRCCPALEILFWRPRKEMDMNKISRLLREYCPRLDTIRRTDNDDDLSSEPERDVRRQGLKYFDMGIWFLDTASTSALLTHASSLQDIKLDLRGNEKVNIENAARLLQLCSRLKRFSIRANGIDWRPQDGLLLFQHKWGCEQLERLRLFGIADPWLRGFSADDQEVQGQAQPEEQGQGHDLEQSQEQTEAIEHNQSLVSSKTTSATAAGSSKYNPFMPTHWQTIWKPSFDEMWKLESTSGIVFRRALFERADSMPNLRDLDLNGTHYRRYKSS</sequence>
<proteinExistence type="predicted"/>
<dbReference type="OrthoDB" id="2379892at2759"/>
<feature type="compositionally biased region" description="Low complexity" evidence="1">
    <location>
        <begin position="213"/>
        <end position="222"/>
    </location>
</feature>